<organism evidence="1">
    <name type="scientific">freshwater metagenome</name>
    <dbReference type="NCBI Taxonomy" id="449393"/>
    <lineage>
        <taxon>unclassified sequences</taxon>
        <taxon>metagenomes</taxon>
        <taxon>ecological metagenomes</taxon>
    </lineage>
</organism>
<protein>
    <submittedName>
        <fullName evidence="1">Unannotated protein</fullName>
    </submittedName>
</protein>
<sequence length="75" mass="8868">MRENFRIYVDRGGNMPQLWYKKWNSKTHPFYIRYANNHPVGLHGPTEVLAEDITKTKVYSYARHEFVSIAGIPQE</sequence>
<evidence type="ECO:0000313" key="1">
    <source>
        <dbReference type="EMBL" id="CAB5030765.1"/>
    </source>
</evidence>
<dbReference type="AlphaFoldDB" id="A0A6J7RPJ9"/>
<dbReference type="EMBL" id="CAFBPK010000052">
    <property type="protein sequence ID" value="CAB5030765.1"/>
    <property type="molecule type" value="Genomic_DNA"/>
</dbReference>
<proteinExistence type="predicted"/>
<name>A0A6J7RPJ9_9ZZZZ</name>
<gene>
    <name evidence="1" type="ORF">UFOPK4097_01621</name>
</gene>
<accession>A0A6J7RPJ9</accession>
<reference evidence="1" key="1">
    <citation type="submission" date="2020-05" db="EMBL/GenBank/DDBJ databases">
        <authorList>
            <person name="Chiriac C."/>
            <person name="Salcher M."/>
            <person name="Ghai R."/>
            <person name="Kavagutti S V."/>
        </authorList>
    </citation>
    <scope>NUCLEOTIDE SEQUENCE</scope>
</reference>